<dbReference type="EMBL" id="JBHTAC010000007">
    <property type="protein sequence ID" value="MFC7242659.1"/>
    <property type="molecule type" value="Genomic_DNA"/>
</dbReference>
<evidence type="ECO:0000313" key="2">
    <source>
        <dbReference type="Proteomes" id="UP001596392"/>
    </source>
</evidence>
<name>A0ABW2GWH4_9ACTN</name>
<protein>
    <submittedName>
        <fullName evidence="1">Uncharacterized protein</fullName>
    </submittedName>
</protein>
<dbReference type="RefSeq" id="WP_376805985.1">
    <property type="nucleotide sequence ID" value="NZ_JBHTAC010000007.1"/>
</dbReference>
<proteinExistence type="predicted"/>
<accession>A0ABW2GWH4</accession>
<reference evidence="2" key="1">
    <citation type="journal article" date="2019" name="Int. J. Syst. Evol. Microbiol.">
        <title>The Global Catalogue of Microorganisms (GCM) 10K type strain sequencing project: providing services to taxonomists for standard genome sequencing and annotation.</title>
        <authorList>
            <consortium name="The Broad Institute Genomics Platform"/>
            <consortium name="The Broad Institute Genome Sequencing Center for Infectious Disease"/>
            <person name="Wu L."/>
            <person name="Ma J."/>
        </authorList>
    </citation>
    <scope>NUCLEOTIDE SEQUENCE [LARGE SCALE GENOMIC DNA]</scope>
    <source>
        <strain evidence="2">CGMCC 1.9106</strain>
    </source>
</reference>
<evidence type="ECO:0000313" key="1">
    <source>
        <dbReference type="EMBL" id="MFC7242659.1"/>
    </source>
</evidence>
<comment type="caution">
    <text evidence="1">The sequence shown here is derived from an EMBL/GenBank/DDBJ whole genome shotgun (WGS) entry which is preliminary data.</text>
</comment>
<sequence>MIVIVDMPGWRTASVRNGWAVEPLKFARFPSGTLDSVSLVGTAPNAEEGKAYLFDVRYAKSAPADVVEAMGGDPWTGITRGASYIQHGNFQVGHVFGLDQGRSLKLDGAKQEFRVLAQEVRPDAEFKGRNPMAILSAARDRRNYVGEALSPESAPPRCTEQVLR</sequence>
<keyword evidence="2" id="KW-1185">Reference proteome</keyword>
<organism evidence="1 2">
    <name type="scientific">Catellatospora aurea</name>
    <dbReference type="NCBI Taxonomy" id="1337874"/>
    <lineage>
        <taxon>Bacteria</taxon>
        <taxon>Bacillati</taxon>
        <taxon>Actinomycetota</taxon>
        <taxon>Actinomycetes</taxon>
        <taxon>Micromonosporales</taxon>
        <taxon>Micromonosporaceae</taxon>
        <taxon>Catellatospora</taxon>
    </lineage>
</organism>
<gene>
    <name evidence="1" type="ORF">ACFQO7_09220</name>
</gene>
<dbReference type="Proteomes" id="UP001596392">
    <property type="component" value="Unassembled WGS sequence"/>
</dbReference>